<evidence type="ECO:0008006" key="11">
    <source>
        <dbReference type="Google" id="ProtNLM"/>
    </source>
</evidence>
<keyword evidence="4 8" id="KW-0479">Metal-binding</keyword>
<protein>
    <recommendedName>
        <fullName evidence="11">Cytochrome P450</fullName>
    </recommendedName>
</protein>
<dbReference type="InterPro" id="IPR017972">
    <property type="entry name" value="Cyt_P450_CS"/>
</dbReference>
<evidence type="ECO:0000256" key="1">
    <source>
        <dbReference type="ARBA" id="ARBA00001971"/>
    </source>
</evidence>
<dbReference type="PANTHER" id="PTHR24292">
    <property type="entry name" value="CYTOCHROME P450"/>
    <property type="match status" value="1"/>
</dbReference>
<evidence type="ECO:0000256" key="8">
    <source>
        <dbReference type="RuleBase" id="RU000461"/>
    </source>
</evidence>
<accession>A0A819V858</accession>
<dbReference type="EMBL" id="CAJOBD010008142">
    <property type="protein sequence ID" value="CAF4105014.1"/>
    <property type="molecule type" value="Genomic_DNA"/>
</dbReference>
<comment type="similarity">
    <text evidence="2 8">Belongs to the cytochrome P450 family.</text>
</comment>
<keyword evidence="5 8" id="KW-0560">Oxidoreductase</keyword>
<evidence type="ECO:0000256" key="5">
    <source>
        <dbReference type="ARBA" id="ARBA00023002"/>
    </source>
</evidence>
<evidence type="ECO:0000256" key="7">
    <source>
        <dbReference type="ARBA" id="ARBA00023033"/>
    </source>
</evidence>
<dbReference type="InterPro" id="IPR050476">
    <property type="entry name" value="Insect_CytP450_Detox"/>
</dbReference>
<keyword evidence="3 8" id="KW-0349">Heme</keyword>
<dbReference type="SUPFAM" id="SSF48264">
    <property type="entry name" value="Cytochrome P450"/>
    <property type="match status" value="1"/>
</dbReference>
<reference evidence="9" key="1">
    <citation type="submission" date="2021-02" db="EMBL/GenBank/DDBJ databases">
        <authorList>
            <person name="Nowell W R."/>
        </authorList>
    </citation>
    <scope>NUCLEOTIDE SEQUENCE</scope>
</reference>
<dbReference type="Pfam" id="PF00067">
    <property type="entry name" value="p450"/>
    <property type="match status" value="1"/>
</dbReference>
<evidence type="ECO:0000256" key="4">
    <source>
        <dbReference type="ARBA" id="ARBA00022723"/>
    </source>
</evidence>
<evidence type="ECO:0000256" key="2">
    <source>
        <dbReference type="ARBA" id="ARBA00010617"/>
    </source>
</evidence>
<dbReference type="GO" id="GO:0020037">
    <property type="term" value="F:heme binding"/>
    <property type="evidence" value="ECO:0007669"/>
    <property type="project" value="InterPro"/>
</dbReference>
<dbReference type="PANTHER" id="PTHR24292:SF102">
    <property type="entry name" value="CYTOCHROME P450 FAMILY-RELATED"/>
    <property type="match status" value="1"/>
</dbReference>
<organism evidence="9 10">
    <name type="scientific">Rotaria sordida</name>
    <dbReference type="NCBI Taxonomy" id="392033"/>
    <lineage>
        <taxon>Eukaryota</taxon>
        <taxon>Metazoa</taxon>
        <taxon>Spiralia</taxon>
        <taxon>Gnathifera</taxon>
        <taxon>Rotifera</taxon>
        <taxon>Eurotatoria</taxon>
        <taxon>Bdelloidea</taxon>
        <taxon>Philodinida</taxon>
        <taxon>Philodinidae</taxon>
        <taxon>Rotaria</taxon>
    </lineage>
</organism>
<dbReference type="GO" id="GO:0016705">
    <property type="term" value="F:oxidoreductase activity, acting on paired donors, with incorporation or reduction of molecular oxygen"/>
    <property type="evidence" value="ECO:0007669"/>
    <property type="project" value="InterPro"/>
</dbReference>
<dbReference type="GO" id="GO:0005506">
    <property type="term" value="F:iron ion binding"/>
    <property type="evidence" value="ECO:0007669"/>
    <property type="project" value="InterPro"/>
</dbReference>
<dbReference type="InterPro" id="IPR036396">
    <property type="entry name" value="Cyt_P450_sf"/>
</dbReference>
<sequence length="471" mass="56276">MPLSFELVHTLKLRLNEYWRLESVHEFCPERRTCKRHLLAFIPFGDGSRTCLGMRFTFLEIKLCLTRLINEYRILPTDGIEQKLNITEQFVVLLKTSSNEFRMIIDMPHFLSKLTSCIHRQYPTKNVKSIIQLPTKEFFKLSRFELMPDELIIEIFQYIPLIDLFNGFVNLNFRLNFILRYVRLGVFLHQNEYTNKSLLNALYYFSKQILYIHVDYYPLLNLKYFSNLHSLTIYLPTRNQLLSINSHLMPNLSRLWIGIINRKDQKILFNILFEDEQFFKLNFCNLFEINLYNNIYPFKSCKNIRTLLITNCTTKDFVILLSLLPNLYQLEICITDVLSTSSHNLTNYYHEKLRILKIEFSQKVSQLNILNCLISFVPYVQRCTLLLANLFKIRDYAHLQNILIGNLVELREFVCSIDYYCQLSSNEMIPKFDRLRIKLPFFQTMRVIPCIKHHEKCARRTWINKTLIPIC</sequence>
<name>A0A819V858_9BILA</name>
<gene>
    <name evidence="9" type="ORF">JBS370_LOCUS31912</name>
</gene>
<evidence type="ECO:0000256" key="6">
    <source>
        <dbReference type="ARBA" id="ARBA00023004"/>
    </source>
</evidence>
<dbReference type="GO" id="GO:0004497">
    <property type="term" value="F:monooxygenase activity"/>
    <property type="evidence" value="ECO:0007669"/>
    <property type="project" value="UniProtKB-KW"/>
</dbReference>
<evidence type="ECO:0000256" key="3">
    <source>
        <dbReference type="ARBA" id="ARBA00022617"/>
    </source>
</evidence>
<dbReference type="AlphaFoldDB" id="A0A819V858"/>
<keyword evidence="6 8" id="KW-0408">Iron</keyword>
<dbReference type="InterPro" id="IPR001128">
    <property type="entry name" value="Cyt_P450"/>
</dbReference>
<evidence type="ECO:0000313" key="10">
    <source>
        <dbReference type="Proteomes" id="UP000663836"/>
    </source>
</evidence>
<proteinExistence type="inferred from homology"/>
<evidence type="ECO:0000313" key="9">
    <source>
        <dbReference type="EMBL" id="CAF4105014.1"/>
    </source>
</evidence>
<dbReference type="Proteomes" id="UP000663836">
    <property type="component" value="Unassembled WGS sequence"/>
</dbReference>
<dbReference type="PROSITE" id="PS00086">
    <property type="entry name" value="CYTOCHROME_P450"/>
    <property type="match status" value="1"/>
</dbReference>
<dbReference type="Gene3D" id="1.10.630.10">
    <property type="entry name" value="Cytochrome P450"/>
    <property type="match status" value="1"/>
</dbReference>
<comment type="cofactor">
    <cofactor evidence="1">
        <name>heme</name>
        <dbReference type="ChEBI" id="CHEBI:30413"/>
    </cofactor>
</comment>
<keyword evidence="7 8" id="KW-0503">Monooxygenase</keyword>
<comment type="caution">
    <text evidence="9">The sequence shown here is derived from an EMBL/GenBank/DDBJ whole genome shotgun (WGS) entry which is preliminary data.</text>
</comment>